<protein>
    <submittedName>
        <fullName evidence="1">Uncharacterized protein DUF3626</fullName>
    </submittedName>
</protein>
<gene>
    <name evidence="1" type="ORF">BC781_108108</name>
</gene>
<organism evidence="1 2">
    <name type="scientific">Sediminitomix flava</name>
    <dbReference type="NCBI Taxonomy" id="379075"/>
    <lineage>
        <taxon>Bacteria</taxon>
        <taxon>Pseudomonadati</taxon>
        <taxon>Bacteroidota</taxon>
        <taxon>Cytophagia</taxon>
        <taxon>Cytophagales</taxon>
        <taxon>Flammeovirgaceae</taxon>
        <taxon>Sediminitomix</taxon>
    </lineage>
</organism>
<comment type="caution">
    <text evidence="1">The sequence shown here is derived from an EMBL/GenBank/DDBJ whole genome shotgun (WGS) entry which is preliminary data.</text>
</comment>
<dbReference type="AlphaFoldDB" id="A0A315Z515"/>
<dbReference type="EMBL" id="QGDO01000008">
    <property type="protein sequence ID" value="PWJ37973.1"/>
    <property type="molecule type" value="Genomic_DNA"/>
</dbReference>
<dbReference type="RefSeq" id="WP_109622171.1">
    <property type="nucleotide sequence ID" value="NZ_QGDO01000008.1"/>
</dbReference>
<dbReference type="InterPro" id="IPR022074">
    <property type="entry name" value="DUF3626"/>
</dbReference>
<evidence type="ECO:0000313" key="1">
    <source>
        <dbReference type="EMBL" id="PWJ37973.1"/>
    </source>
</evidence>
<dbReference type="Pfam" id="PF12294">
    <property type="entry name" value="DUF3626"/>
    <property type="match status" value="1"/>
</dbReference>
<dbReference type="OrthoDB" id="3770261at2"/>
<proteinExistence type="predicted"/>
<name>A0A315Z515_SEDFL</name>
<keyword evidence="2" id="KW-1185">Reference proteome</keyword>
<sequence length="347" mass="39864">MLTVSQQKAIENVSRFAFVNKQKYQDQIDMILYQSNIDKEVYSEFCSNIFKNSCINLHFHPDRLITENLSVAKSLNQTGIYKNQYETKISSGSVTAFDGGFREEWEENIFSDAYKNTPPKERPKYGALNLTLTKDGASPRFGSCYFILKPEVKNRTTFSYGDTYLAPKEIGTIENFELITAALFYELFTRGTALGDINTDVLNFMNQVNENIPYSSNFDKYKKNSKNLDFYIETQVHGDISLSKDVIGLVVDQSFFKTEIGQELEDLCDRYKIQLNWNAGLELKVEDFPNNFRGAEVPNYAAKYAKDGVMNAYLIGQVAHKMGKSHEELQMLKYLWHCLVRFGSEKN</sequence>
<reference evidence="1 2" key="1">
    <citation type="submission" date="2018-03" db="EMBL/GenBank/DDBJ databases">
        <title>Genomic Encyclopedia of Archaeal and Bacterial Type Strains, Phase II (KMG-II): from individual species to whole genera.</title>
        <authorList>
            <person name="Goeker M."/>
        </authorList>
    </citation>
    <scope>NUCLEOTIDE SEQUENCE [LARGE SCALE GENOMIC DNA]</scope>
    <source>
        <strain evidence="1 2">DSM 28229</strain>
    </source>
</reference>
<dbReference type="Proteomes" id="UP000245535">
    <property type="component" value="Unassembled WGS sequence"/>
</dbReference>
<accession>A0A315Z515</accession>
<evidence type="ECO:0000313" key="2">
    <source>
        <dbReference type="Proteomes" id="UP000245535"/>
    </source>
</evidence>